<protein>
    <submittedName>
        <fullName evidence="1">Uncharacterized protein</fullName>
    </submittedName>
</protein>
<dbReference type="EMBL" id="MN988534">
    <property type="protein sequence ID" value="QIG73933.1"/>
    <property type="molecule type" value="Genomic_DNA"/>
</dbReference>
<sequence length="79" mass="9356">MLNIQPKIHTHIFIISNEARDVIYDFAGTYIDAVKKFEKDKHYCYRDRCVVKVQIIEDPVFGSFVPVQPKEEDTFDYRA</sequence>
<organism evidence="1 2">
    <name type="scientific">Rhizobium phage RHph_N34</name>
    <dbReference type="NCBI Taxonomy" id="2509586"/>
    <lineage>
        <taxon>Viruses</taxon>
        <taxon>Duplodnaviria</taxon>
        <taxon>Heunggongvirae</taxon>
        <taxon>Uroviricota</taxon>
        <taxon>Caudoviricetes</taxon>
        <taxon>Pootjesviridae</taxon>
        <taxon>Staniewskivirinae</taxon>
        <taxon>Trinifflemingvirus</taxon>
        <taxon>Trinifflemingvirus N34</taxon>
    </lineage>
</organism>
<dbReference type="Proteomes" id="UP000646667">
    <property type="component" value="Segment"/>
</dbReference>
<evidence type="ECO:0000313" key="1">
    <source>
        <dbReference type="EMBL" id="QIG73933.1"/>
    </source>
</evidence>
<gene>
    <name evidence="1" type="ORF">EVC06_158</name>
</gene>
<evidence type="ECO:0000313" key="2">
    <source>
        <dbReference type="Proteomes" id="UP000646667"/>
    </source>
</evidence>
<keyword evidence="2" id="KW-1185">Reference proteome</keyword>
<proteinExistence type="predicted"/>
<reference evidence="1 2" key="1">
    <citation type="submission" date="2020-01" db="EMBL/GenBank/DDBJ databases">
        <title>Patterns of diversity and host range of bacteriophage communities associated with bean-nodulatin bacteria.</title>
        <authorList>
            <person name="Vann Cauwenberghe J."/>
            <person name="Santamaria R.I."/>
            <person name="Bustos P."/>
            <person name="Juarez S."/>
            <person name="Gonzalez V."/>
        </authorList>
    </citation>
    <scope>NUCLEOTIDE SEQUENCE [LARGE SCALE GENOMIC DNA]</scope>
    <source>
        <strain evidence="2">RHph</strain>
    </source>
</reference>
<name>A0A7S5RAH1_9CAUD</name>
<accession>A0A7S5RAH1</accession>